<organism evidence="1 2">
    <name type="scientific">Nocardioides zeicaulis</name>
    <dbReference type="NCBI Taxonomy" id="1776857"/>
    <lineage>
        <taxon>Bacteria</taxon>
        <taxon>Bacillati</taxon>
        <taxon>Actinomycetota</taxon>
        <taxon>Actinomycetes</taxon>
        <taxon>Propionibacteriales</taxon>
        <taxon>Nocardioidaceae</taxon>
        <taxon>Nocardioides</taxon>
    </lineage>
</organism>
<reference evidence="1 2" key="1">
    <citation type="submission" date="2024-09" db="EMBL/GenBank/DDBJ databases">
        <authorList>
            <person name="Sun Q."/>
            <person name="Mori K."/>
        </authorList>
    </citation>
    <scope>NUCLEOTIDE SEQUENCE [LARGE SCALE GENOMIC DNA]</scope>
    <source>
        <strain evidence="1 2">CCM 8654</strain>
    </source>
</reference>
<evidence type="ECO:0000313" key="2">
    <source>
        <dbReference type="Proteomes" id="UP001589698"/>
    </source>
</evidence>
<evidence type="ECO:0000313" key="1">
    <source>
        <dbReference type="EMBL" id="MFC0222532.1"/>
    </source>
</evidence>
<keyword evidence="2" id="KW-1185">Reference proteome</keyword>
<comment type="caution">
    <text evidence="1">The sequence shown here is derived from an EMBL/GenBank/DDBJ whole genome shotgun (WGS) entry which is preliminary data.</text>
</comment>
<gene>
    <name evidence="1" type="ORF">ACFFJG_08570</name>
</gene>
<name>A0ABV6E0M1_9ACTN</name>
<protein>
    <recommendedName>
        <fullName evidence="3">PQQ-binding-like beta-propeller repeat protein</fullName>
    </recommendedName>
</protein>
<dbReference type="EMBL" id="JBHLXH010000001">
    <property type="protein sequence ID" value="MFC0222532.1"/>
    <property type="molecule type" value="Genomic_DNA"/>
</dbReference>
<dbReference type="SUPFAM" id="SSF63829">
    <property type="entry name" value="Calcium-dependent phosphotriesterase"/>
    <property type="match status" value="1"/>
</dbReference>
<dbReference type="RefSeq" id="WP_378518183.1">
    <property type="nucleotide sequence ID" value="NZ_CBCSDI010000002.1"/>
</dbReference>
<accession>A0ABV6E0M1</accession>
<sequence>MVWLVAALVLLWLALGPLVLLAVAVALCVPRIRWWVQDRTHVERRTVARIAAGVAVVCGLVLVLPDGWLPVPPAPGVLAGPSYVGRPAQASPVTADVPQNPFRVTGTPAARPGPLGLQPEVDTSWFGLQRCGRLAVASTGLLVATCTGRGGPELRLVDPSDLRPAATRELPDDETCAGDASYLDQADRAVVATADREVLAVRTTTGEGGPDLATDATWDLKPYVPFGDCLVSLAPDWSGVIWWASREGLVGTLAPDTDDVRVLDLGEEVGRDLVEDPDGGVYVVTDESVQRIGVGPDGTPTTVWRTPTEHAGGSAATLLDGGTLAVTDEADGRLQVVVLQRGTGEQVCHRPVFDKGAGATSSDLAALGSSVVVTNNDGYSSPRSTLLGFTTSPGIARVDVTDGACVERWSTDWVSPSSGAVVSLPSGLAYAWTKRPTVTGVSAWYLTALDVDTGRWRWSVRTGTGLLAGSDGSEVTVGPEGTVWVGTLAGLVRVRDRS</sequence>
<dbReference type="Gene3D" id="2.130.10.10">
    <property type="entry name" value="YVTN repeat-like/Quinoprotein amine dehydrogenase"/>
    <property type="match status" value="1"/>
</dbReference>
<proteinExistence type="predicted"/>
<dbReference type="InterPro" id="IPR015943">
    <property type="entry name" value="WD40/YVTN_repeat-like_dom_sf"/>
</dbReference>
<evidence type="ECO:0008006" key="3">
    <source>
        <dbReference type="Google" id="ProtNLM"/>
    </source>
</evidence>
<dbReference type="Proteomes" id="UP001589698">
    <property type="component" value="Unassembled WGS sequence"/>
</dbReference>